<evidence type="ECO:0000256" key="1">
    <source>
        <dbReference type="ARBA" id="ARBA00023002"/>
    </source>
</evidence>
<dbReference type="InterPro" id="IPR029154">
    <property type="entry name" value="HIBADH-like_NADP-bd"/>
</dbReference>
<evidence type="ECO:0000256" key="2">
    <source>
        <dbReference type="ARBA" id="ARBA00023027"/>
    </source>
</evidence>
<dbReference type="Pfam" id="PF14833">
    <property type="entry name" value="NAD_binding_11"/>
    <property type="match status" value="1"/>
</dbReference>
<feature type="active site" evidence="3">
    <location>
        <position position="214"/>
    </location>
</feature>
<reference evidence="6 7" key="1">
    <citation type="submission" date="2018-10" db="EMBL/GenBank/DDBJ databases">
        <title>Effects of UV and annual dynamics of microbial communities in freshwater RAS systems.</title>
        <authorList>
            <person name="Bekkelund A.K."/>
            <person name="Hansen B.R."/>
            <person name="Stokken H."/>
            <person name="Eriksen B.F."/>
            <person name="Kashulin N.A."/>
        </authorList>
    </citation>
    <scope>NUCLEOTIDE SEQUENCE [LARGE SCALE GENOMIC DNA]</scope>
    <source>
        <strain evidence="6 7">BHSEK</strain>
    </source>
</reference>
<proteinExistence type="predicted"/>
<dbReference type="SUPFAM" id="SSF48179">
    <property type="entry name" value="6-phosphogluconate dehydrogenase C-terminal domain-like"/>
    <property type="match status" value="1"/>
</dbReference>
<evidence type="ECO:0000313" key="7">
    <source>
        <dbReference type="Proteomes" id="UP000279594"/>
    </source>
</evidence>
<keyword evidence="1" id="KW-0560">Oxidoreductase</keyword>
<dbReference type="Proteomes" id="UP000279594">
    <property type="component" value="Chromosome"/>
</dbReference>
<dbReference type="GO" id="GO:0050661">
    <property type="term" value="F:NADP binding"/>
    <property type="evidence" value="ECO:0007669"/>
    <property type="project" value="InterPro"/>
</dbReference>
<feature type="domain" description="3-hydroxyisobutyrate dehydrogenase-like NAD-binding" evidence="5">
    <location>
        <begin position="208"/>
        <end position="324"/>
    </location>
</feature>
<evidence type="ECO:0000313" key="6">
    <source>
        <dbReference type="EMBL" id="AYM79821.1"/>
    </source>
</evidence>
<dbReference type="InterPro" id="IPR006115">
    <property type="entry name" value="6PGDH_NADP-bd"/>
</dbReference>
<protein>
    <submittedName>
        <fullName evidence="6">NAD(P)-dependent oxidoreductase</fullName>
    </submittedName>
</protein>
<dbReference type="GO" id="GO:0051287">
    <property type="term" value="F:NAD binding"/>
    <property type="evidence" value="ECO:0007669"/>
    <property type="project" value="InterPro"/>
</dbReference>
<dbReference type="PANTHER" id="PTHR43060">
    <property type="entry name" value="3-HYDROXYISOBUTYRATE DEHYDROGENASE-LIKE 1, MITOCHONDRIAL-RELATED"/>
    <property type="match status" value="1"/>
</dbReference>
<organism evidence="6 7">
    <name type="scientific">Janthinobacterium agaricidamnosum</name>
    <dbReference type="NCBI Taxonomy" id="55508"/>
    <lineage>
        <taxon>Bacteria</taxon>
        <taxon>Pseudomonadati</taxon>
        <taxon>Pseudomonadota</taxon>
        <taxon>Betaproteobacteria</taxon>
        <taxon>Burkholderiales</taxon>
        <taxon>Oxalobacteraceae</taxon>
        <taxon>Janthinobacterium</taxon>
    </lineage>
</organism>
<evidence type="ECO:0000259" key="4">
    <source>
        <dbReference type="Pfam" id="PF03446"/>
    </source>
</evidence>
<keyword evidence="7" id="KW-1185">Reference proteome</keyword>
<gene>
    <name evidence="6" type="ORF">D9M09_25235</name>
</gene>
<name>A0A3G2EHT9_9BURK</name>
<dbReference type="Gene3D" id="1.10.1040.10">
    <property type="entry name" value="N-(1-d-carboxylethyl)-l-norvaline Dehydrogenase, domain 2"/>
    <property type="match status" value="1"/>
</dbReference>
<dbReference type="Pfam" id="PF03446">
    <property type="entry name" value="NAD_binding_2"/>
    <property type="match status" value="1"/>
</dbReference>
<dbReference type="PANTHER" id="PTHR43060:SF15">
    <property type="entry name" value="3-HYDROXYISOBUTYRATE DEHYDROGENASE-LIKE 1, MITOCHONDRIAL-RELATED"/>
    <property type="match status" value="1"/>
</dbReference>
<dbReference type="Gene3D" id="3.40.50.720">
    <property type="entry name" value="NAD(P)-binding Rossmann-like Domain"/>
    <property type="match status" value="1"/>
</dbReference>
<evidence type="ECO:0000259" key="5">
    <source>
        <dbReference type="Pfam" id="PF14833"/>
    </source>
</evidence>
<feature type="domain" description="6-phosphogluconate dehydrogenase NADP-binding" evidence="4">
    <location>
        <begin position="50"/>
        <end position="201"/>
    </location>
</feature>
<dbReference type="InterPro" id="IPR013328">
    <property type="entry name" value="6PGD_dom2"/>
</dbReference>
<sequence length="344" mass="35806">MDLRRFFLKNIEAFIVKLAVRLVLFVQAPCFACRSRHLLISGVQLTFSTKIAFLGIGLMGDPMVRCLLRAGYSVTIWNRTHSKAEVLRAAGAQPAVSVAEAVNGADVVISMLEAGPIVAQVLQEALPALATGAIWIDMSSTRQSEAQQFHTTLHAAGHGFIDAPVSGGVGGAQAGTLAIMAGASTGDYARVETILAAMGRPTLVGPAGSGQVAKLCNQLIVGATLTIVAEALLLAQAAGADASAVRAAIRGGFAESKILEVHGQRMLERNFVAGGQVKSQIKDMHNILAAAEAAHVTLPVTQLVTQRYETLATSHPTADHAAALLALEALNPGQRLGTGPDKLS</sequence>
<dbReference type="InterPro" id="IPR008927">
    <property type="entry name" value="6-PGluconate_DH-like_C_sf"/>
</dbReference>
<dbReference type="InterPro" id="IPR015815">
    <property type="entry name" value="HIBADH-related"/>
</dbReference>
<dbReference type="InterPro" id="IPR036291">
    <property type="entry name" value="NAD(P)-bd_dom_sf"/>
</dbReference>
<dbReference type="AlphaFoldDB" id="A0A3G2EHT9"/>
<dbReference type="EMBL" id="CP033019">
    <property type="protein sequence ID" value="AYM79821.1"/>
    <property type="molecule type" value="Genomic_DNA"/>
</dbReference>
<dbReference type="SUPFAM" id="SSF51735">
    <property type="entry name" value="NAD(P)-binding Rossmann-fold domains"/>
    <property type="match status" value="1"/>
</dbReference>
<evidence type="ECO:0000256" key="3">
    <source>
        <dbReference type="PIRSR" id="PIRSR000103-1"/>
    </source>
</evidence>
<accession>A0A3G2EHT9</accession>
<dbReference type="PIRSF" id="PIRSF000103">
    <property type="entry name" value="HIBADH"/>
    <property type="match status" value="1"/>
</dbReference>
<dbReference type="GO" id="GO:0016491">
    <property type="term" value="F:oxidoreductase activity"/>
    <property type="evidence" value="ECO:0007669"/>
    <property type="project" value="UniProtKB-KW"/>
</dbReference>
<keyword evidence="2" id="KW-0520">NAD</keyword>